<sequence length="142" mass="16445">MTMKDEDKKVDGDRVAEIRRLLQAGGDAAVEKRLGASVTATEEFRVAQRQRAAVRRRAEEQRRRAAAQREAREKGRPAREERGTPEARRAHAVGREGRAREDVAKVSRIDEAKRSSRPDMRRQMQEALRRSRERERDRGMSR</sequence>
<dbReference type="EMBL" id="JRNE01000074">
    <property type="protein sequence ID" value="KGF15594.1"/>
    <property type="molecule type" value="Genomic_DNA"/>
</dbReference>
<organism evidence="2 3">
    <name type="scientific">Corynebacterium freneyi DNF00450</name>
    <dbReference type="NCBI Taxonomy" id="1287475"/>
    <lineage>
        <taxon>Bacteria</taxon>
        <taxon>Bacillati</taxon>
        <taxon>Actinomycetota</taxon>
        <taxon>Actinomycetes</taxon>
        <taxon>Mycobacteriales</taxon>
        <taxon>Corynebacteriaceae</taxon>
        <taxon>Corynebacterium</taxon>
    </lineage>
</organism>
<reference evidence="2 3" key="1">
    <citation type="submission" date="2014-07" db="EMBL/GenBank/DDBJ databases">
        <authorList>
            <person name="McCorrison J."/>
            <person name="Sanka R."/>
            <person name="Torralba M."/>
            <person name="Gillis M."/>
            <person name="Haft D.H."/>
            <person name="Methe B."/>
            <person name="Sutton G."/>
            <person name="Nelson K.E."/>
        </authorList>
    </citation>
    <scope>NUCLEOTIDE SEQUENCE [LARGE SCALE GENOMIC DNA]</scope>
    <source>
        <strain evidence="2 3">DNF00450</strain>
    </source>
</reference>
<proteinExistence type="predicted"/>
<comment type="caution">
    <text evidence="2">The sequence shown here is derived from an EMBL/GenBank/DDBJ whole genome shotgun (WGS) entry which is preliminary data.</text>
</comment>
<evidence type="ECO:0000256" key="1">
    <source>
        <dbReference type="SAM" id="MobiDB-lite"/>
    </source>
</evidence>
<dbReference type="Proteomes" id="UP000029548">
    <property type="component" value="Unassembled WGS sequence"/>
</dbReference>
<feature type="region of interest" description="Disordered" evidence="1">
    <location>
        <begin position="47"/>
        <end position="142"/>
    </location>
</feature>
<name>A0A096A3Y6_9CORY</name>
<feature type="compositionally biased region" description="Basic and acidic residues" evidence="1">
    <location>
        <begin position="56"/>
        <end position="142"/>
    </location>
</feature>
<protein>
    <submittedName>
        <fullName evidence="2">Uncharacterized protein</fullName>
    </submittedName>
</protein>
<accession>A0A096A3Y6</accession>
<gene>
    <name evidence="2" type="ORF">HMPREF1650_10845</name>
</gene>
<dbReference type="AlphaFoldDB" id="A0A096A3Y6"/>
<evidence type="ECO:0000313" key="3">
    <source>
        <dbReference type="Proteomes" id="UP000029548"/>
    </source>
</evidence>
<evidence type="ECO:0000313" key="2">
    <source>
        <dbReference type="EMBL" id="KGF15594.1"/>
    </source>
</evidence>